<dbReference type="AlphaFoldDB" id="A0A210QJ63"/>
<dbReference type="CDD" id="cd16021">
    <property type="entry name" value="ALP_like"/>
    <property type="match status" value="1"/>
</dbReference>
<organism evidence="1 2">
    <name type="scientific">Mizuhopecten yessoensis</name>
    <name type="common">Japanese scallop</name>
    <name type="synonym">Patinopecten yessoensis</name>
    <dbReference type="NCBI Taxonomy" id="6573"/>
    <lineage>
        <taxon>Eukaryota</taxon>
        <taxon>Metazoa</taxon>
        <taxon>Spiralia</taxon>
        <taxon>Lophotrochozoa</taxon>
        <taxon>Mollusca</taxon>
        <taxon>Bivalvia</taxon>
        <taxon>Autobranchia</taxon>
        <taxon>Pteriomorphia</taxon>
        <taxon>Pectinida</taxon>
        <taxon>Pectinoidea</taxon>
        <taxon>Pectinidae</taxon>
        <taxon>Mizuhopecten</taxon>
    </lineage>
</organism>
<sequence length="732" mass="84946">MRFSKLVFLFFRRLMTMKGSLVVRLAKFMIFLGTSLLLFVFYQVHRYSGQLNFTGVAEAPRVGGHSRGYDLQMKFLVDTPHCKLPNLDPFDSSVVKYLRQGAFIKCDRYLPLTYANGTRLEINWTAIIHSKDRHYFSFCKYQPIHRPPFVERNNYYNYLEESAAFNTSQIMRYDFVRVRCYNRGGGLMYTNFHQFVRPKPKLDRKCKRTFQKHRQETGVKESLNVAMIGVDSVSRLNFMRYMRRTKDYLENTLGAIEMKGYNKVADNTFVNIVPMTLGKFLEEVPWNETLNDIPFDKYDFIWKQFSNRGFRTLYAEDQPAIAIFDYLKEGFHQQPADYFNRHFSLAMTKQKRLWYNEGKCVGTKLETQIMLDYVKDFMLMYKNRPHFAFAFITGLTHNVLEHTAVADLPYRTLLADLQESGALNKTAVIFYSDHGIRFGKIRETYVGKLEERLPFMYVILPKWFLEKYPNITKNLKINSNRLTTPFDIYETLRNILNFTGETRTVPAEQRGVSLFDEVPFLRSCQTAGILPHWCTCPIHQTMSTSHPQVQNIAVNIVLSINKQLDGYSSMCAYLNLDIVLNATKLIPSDKVLRFEQSKNDVINRHVKYGERAKAYVDFQLTLRARPGGGLFEATVRFDERRDEYQMLSDCSATVLWTGVLTTNKFVTPPQCSGRVPTTNKFVTPPHCSGQGSLQRISLFVTPPQCNGRVLTTYKFVTPLQCSGQGSLQRISL</sequence>
<dbReference type="Pfam" id="PF02995">
    <property type="entry name" value="DUF229"/>
    <property type="match status" value="1"/>
</dbReference>
<protein>
    <submittedName>
        <fullName evidence="1">Uncharacterized protein</fullName>
    </submittedName>
</protein>
<reference evidence="1 2" key="1">
    <citation type="journal article" date="2017" name="Nat. Ecol. Evol.">
        <title>Scallop genome provides insights into evolution of bilaterian karyotype and development.</title>
        <authorList>
            <person name="Wang S."/>
            <person name="Zhang J."/>
            <person name="Jiao W."/>
            <person name="Li J."/>
            <person name="Xun X."/>
            <person name="Sun Y."/>
            <person name="Guo X."/>
            <person name="Huan P."/>
            <person name="Dong B."/>
            <person name="Zhang L."/>
            <person name="Hu X."/>
            <person name="Sun X."/>
            <person name="Wang J."/>
            <person name="Zhao C."/>
            <person name="Wang Y."/>
            <person name="Wang D."/>
            <person name="Huang X."/>
            <person name="Wang R."/>
            <person name="Lv J."/>
            <person name="Li Y."/>
            <person name="Zhang Z."/>
            <person name="Liu B."/>
            <person name="Lu W."/>
            <person name="Hui Y."/>
            <person name="Liang J."/>
            <person name="Zhou Z."/>
            <person name="Hou R."/>
            <person name="Li X."/>
            <person name="Liu Y."/>
            <person name="Li H."/>
            <person name="Ning X."/>
            <person name="Lin Y."/>
            <person name="Zhao L."/>
            <person name="Xing Q."/>
            <person name="Dou J."/>
            <person name="Li Y."/>
            <person name="Mao J."/>
            <person name="Guo H."/>
            <person name="Dou H."/>
            <person name="Li T."/>
            <person name="Mu C."/>
            <person name="Jiang W."/>
            <person name="Fu Q."/>
            <person name="Fu X."/>
            <person name="Miao Y."/>
            <person name="Liu J."/>
            <person name="Yu Q."/>
            <person name="Li R."/>
            <person name="Liao H."/>
            <person name="Li X."/>
            <person name="Kong Y."/>
            <person name="Jiang Z."/>
            <person name="Chourrout D."/>
            <person name="Li R."/>
            <person name="Bao Z."/>
        </authorList>
    </citation>
    <scope>NUCLEOTIDE SEQUENCE [LARGE SCALE GENOMIC DNA]</scope>
    <source>
        <strain evidence="1 2">PY_sf001</strain>
    </source>
</reference>
<dbReference type="STRING" id="6573.A0A210QJ63"/>
<dbReference type="Proteomes" id="UP000242188">
    <property type="component" value="Unassembled WGS sequence"/>
</dbReference>
<dbReference type="InterPro" id="IPR004245">
    <property type="entry name" value="DUF229"/>
</dbReference>
<gene>
    <name evidence="1" type="ORF">KP79_PYT11997</name>
</gene>
<keyword evidence="2" id="KW-1185">Reference proteome</keyword>
<dbReference type="PANTHER" id="PTHR10974">
    <property type="entry name" value="FI08016P-RELATED"/>
    <property type="match status" value="1"/>
</dbReference>
<evidence type="ECO:0000313" key="1">
    <source>
        <dbReference type="EMBL" id="OWF48780.1"/>
    </source>
</evidence>
<dbReference type="PANTHER" id="PTHR10974:SF1">
    <property type="entry name" value="FI08016P-RELATED"/>
    <property type="match status" value="1"/>
</dbReference>
<dbReference type="OrthoDB" id="413313at2759"/>
<comment type="caution">
    <text evidence="1">The sequence shown here is derived from an EMBL/GenBank/DDBJ whole genome shotgun (WGS) entry which is preliminary data.</text>
</comment>
<dbReference type="Gene3D" id="3.40.720.10">
    <property type="entry name" value="Alkaline Phosphatase, subunit A"/>
    <property type="match status" value="1"/>
</dbReference>
<dbReference type="EMBL" id="NEDP02003393">
    <property type="protein sequence ID" value="OWF48780.1"/>
    <property type="molecule type" value="Genomic_DNA"/>
</dbReference>
<proteinExistence type="predicted"/>
<dbReference type="FunFam" id="3.40.720.10:FF:000017">
    <property type="entry name" value="Predicted protein"/>
    <property type="match status" value="1"/>
</dbReference>
<accession>A0A210QJ63</accession>
<evidence type="ECO:0000313" key="2">
    <source>
        <dbReference type="Proteomes" id="UP000242188"/>
    </source>
</evidence>
<dbReference type="GO" id="GO:0005615">
    <property type="term" value="C:extracellular space"/>
    <property type="evidence" value="ECO:0007669"/>
    <property type="project" value="TreeGrafter"/>
</dbReference>
<dbReference type="InterPro" id="IPR017850">
    <property type="entry name" value="Alkaline_phosphatase_core_sf"/>
</dbReference>
<dbReference type="SUPFAM" id="SSF53649">
    <property type="entry name" value="Alkaline phosphatase-like"/>
    <property type="match status" value="1"/>
</dbReference>
<name>A0A210QJ63_MIZYE</name>